<dbReference type="InterPro" id="IPR017853">
    <property type="entry name" value="GH"/>
</dbReference>
<keyword evidence="14" id="KW-0812">Transmembrane</keyword>
<evidence type="ECO:0000256" key="4">
    <source>
        <dbReference type="ARBA" id="ARBA00011245"/>
    </source>
</evidence>
<evidence type="ECO:0000256" key="1">
    <source>
        <dbReference type="ARBA" id="ARBA00000251"/>
    </source>
</evidence>
<dbReference type="OrthoDB" id="5796153at2759"/>
<keyword evidence="8 13" id="KW-0326">Glycosidase</keyword>
<comment type="subunit">
    <text evidence="4">Monomer.</text>
</comment>
<feature type="disulfide bond" evidence="12">
    <location>
        <begin position="377"/>
        <end position="432"/>
    </location>
</feature>
<feature type="glycosylation site" description="N-linked (GlcNAc...) asparagine" evidence="11">
    <location>
        <position position="364"/>
    </location>
</feature>
<dbReference type="EMBL" id="KV953438">
    <property type="protein sequence ID" value="PIO24655.1"/>
    <property type="molecule type" value="Genomic_DNA"/>
</dbReference>
<evidence type="ECO:0000256" key="7">
    <source>
        <dbReference type="ARBA" id="ARBA00023157"/>
    </source>
</evidence>
<feature type="disulfide bond" evidence="12">
    <location>
        <begin position="218"/>
        <end position="234"/>
    </location>
</feature>
<dbReference type="Pfam" id="PF01630">
    <property type="entry name" value="Glyco_hydro_56"/>
    <property type="match status" value="1"/>
</dbReference>
<evidence type="ECO:0000256" key="11">
    <source>
        <dbReference type="PIRSR" id="PIRSR038193-2"/>
    </source>
</evidence>
<dbReference type="PRINTS" id="PR00846">
    <property type="entry name" value="GLHYDRLASE56"/>
</dbReference>
<evidence type="ECO:0000256" key="3">
    <source>
        <dbReference type="ARBA" id="ARBA00008871"/>
    </source>
</evidence>
<gene>
    <name evidence="15" type="ORF">AB205_0186380</name>
</gene>
<keyword evidence="5" id="KW-0964">Secreted</keyword>
<dbReference type="Gene3D" id="3.20.20.70">
    <property type="entry name" value="Aldolase class I"/>
    <property type="match status" value="1"/>
</dbReference>
<sequence length="487" mass="55801">MISCRIFISQLLIWCLALFTTITIINGQRLKQAKSPMLRNKPFIAIWNAPTQQCKQRYKIDLDLSIFDIVANPNETLSGQNVTIFYHTHLGYYPYVTDVGISVNGGVPQNQSLAQHLSKAKEDIVKFLPDKDFQGLAVIDWENWRPLWDRNWDKKNIYRTKSIELVKMLHPDWPINLLQKQAKEEFTVAAKSIMSETVLLAQEIRSNGLWGYYLFPDCYNHDYKHHPDTYTGQCPDVEVKRNDYLHWIWKYSTALFPSIYLDSFLESTKNAQKFVHHRLREATRVAAMSGRRYVLPVYAYARPFYSYTLNPLSEIDLINTIGESAALGVAGIVLWGGSDYSSTPDNCNKVKKYIDGEFGHYIVNVTSAAKLCSTVICGKNGRCVRKKPNSATYLHLNPKTFKIKPHLNGKGHYVTGHHGKEDVLYMKRKFECQCFEGWTGIFCEIPDSDDLKTRAVNFNNGSAILSTSFNLVLFLLFNISVLITIYA</sequence>
<dbReference type="Proteomes" id="UP000228934">
    <property type="component" value="Unassembled WGS sequence"/>
</dbReference>
<dbReference type="FunFam" id="3.20.20.70:FF:000065">
    <property type="entry name" value="Hyaluronidase"/>
    <property type="match status" value="1"/>
</dbReference>
<dbReference type="InterPro" id="IPR013785">
    <property type="entry name" value="Aldolase_TIM"/>
</dbReference>
<keyword evidence="7 12" id="KW-1015">Disulfide bond</keyword>
<keyword evidence="14" id="KW-1133">Transmembrane helix</keyword>
<dbReference type="PANTHER" id="PTHR11769">
    <property type="entry name" value="HYALURONIDASE"/>
    <property type="match status" value="1"/>
</dbReference>
<evidence type="ECO:0000313" key="16">
    <source>
        <dbReference type="Proteomes" id="UP000228934"/>
    </source>
</evidence>
<evidence type="ECO:0000256" key="8">
    <source>
        <dbReference type="ARBA" id="ARBA00023295"/>
    </source>
</evidence>
<evidence type="ECO:0000256" key="6">
    <source>
        <dbReference type="ARBA" id="ARBA00022801"/>
    </source>
</evidence>
<organism evidence="15 16">
    <name type="scientific">Aquarana catesbeiana</name>
    <name type="common">American bullfrog</name>
    <name type="synonym">Rana catesbeiana</name>
    <dbReference type="NCBI Taxonomy" id="8400"/>
    <lineage>
        <taxon>Eukaryota</taxon>
        <taxon>Metazoa</taxon>
        <taxon>Chordata</taxon>
        <taxon>Craniata</taxon>
        <taxon>Vertebrata</taxon>
        <taxon>Euteleostomi</taxon>
        <taxon>Amphibia</taxon>
        <taxon>Batrachia</taxon>
        <taxon>Anura</taxon>
        <taxon>Neobatrachia</taxon>
        <taxon>Ranoidea</taxon>
        <taxon>Ranidae</taxon>
        <taxon>Aquarana</taxon>
    </lineage>
</organism>
<dbReference type="GO" id="GO:0004415">
    <property type="term" value="F:hyalurononglucosaminidase activity"/>
    <property type="evidence" value="ECO:0007669"/>
    <property type="project" value="UniProtKB-UniRule"/>
</dbReference>
<comment type="subcellular location">
    <subcellularLocation>
        <location evidence="2">Secreted</location>
    </subcellularLocation>
</comment>
<feature type="transmembrane region" description="Helical" evidence="14">
    <location>
        <begin position="463"/>
        <end position="486"/>
    </location>
</feature>
<evidence type="ECO:0000313" key="15">
    <source>
        <dbReference type="EMBL" id="PIO24655.1"/>
    </source>
</evidence>
<evidence type="ECO:0000256" key="5">
    <source>
        <dbReference type="ARBA" id="ARBA00022525"/>
    </source>
</evidence>
<dbReference type="PANTHER" id="PTHR11769:SF9">
    <property type="entry name" value="HYALURONIDASE"/>
    <property type="match status" value="1"/>
</dbReference>
<dbReference type="GO" id="GO:0005576">
    <property type="term" value="C:extracellular region"/>
    <property type="evidence" value="ECO:0007669"/>
    <property type="project" value="UniProtKB-SubCell"/>
</dbReference>
<feature type="disulfide bond" evidence="12">
    <location>
        <begin position="372"/>
        <end position="383"/>
    </location>
</feature>
<dbReference type="GO" id="GO:0031410">
    <property type="term" value="C:cytoplasmic vesicle"/>
    <property type="evidence" value="ECO:0007669"/>
    <property type="project" value="TreeGrafter"/>
</dbReference>
<reference evidence="16" key="1">
    <citation type="journal article" date="2017" name="Nat. Commun.">
        <title>The North American bullfrog draft genome provides insight into hormonal regulation of long noncoding RNA.</title>
        <authorList>
            <person name="Hammond S.A."/>
            <person name="Warren R.L."/>
            <person name="Vandervalk B.P."/>
            <person name="Kucuk E."/>
            <person name="Khan H."/>
            <person name="Gibb E.A."/>
            <person name="Pandoh P."/>
            <person name="Kirk H."/>
            <person name="Zhao Y."/>
            <person name="Jones M."/>
            <person name="Mungall A.J."/>
            <person name="Coope R."/>
            <person name="Pleasance S."/>
            <person name="Moore R.A."/>
            <person name="Holt R.A."/>
            <person name="Round J.M."/>
            <person name="Ohora S."/>
            <person name="Walle B.V."/>
            <person name="Veldhoen N."/>
            <person name="Helbing C.C."/>
            <person name="Birol I."/>
        </authorList>
    </citation>
    <scope>NUCLEOTIDE SEQUENCE [LARGE SCALE GENOMIC DNA]</scope>
</reference>
<evidence type="ECO:0000256" key="2">
    <source>
        <dbReference type="ARBA" id="ARBA00004613"/>
    </source>
</evidence>
<evidence type="ECO:0000256" key="12">
    <source>
        <dbReference type="PIRSR" id="PIRSR038193-3"/>
    </source>
</evidence>
<dbReference type="EC" id="3.2.1.35" evidence="13"/>
<dbReference type="InterPro" id="IPR018155">
    <property type="entry name" value="Hyaluronidase"/>
</dbReference>
<keyword evidence="14" id="KW-0472">Membrane</keyword>
<name>A0A2G9RA37_AQUCT</name>
<feature type="disulfide bond" evidence="12">
    <location>
        <begin position="434"/>
        <end position="443"/>
    </location>
</feature>
<keyword evidence="6 13" id="KW-0378">Hydrolase</keyword>
<keyword evidence="16" id="KW-1185">Reference proteome</keyword>
<proteinExistence type="inferred from homology"/>
<evidence type="ECO:0000256" key="9">
    <source>
        <dbReference type="PIRNR" id="PIRNR038193"/>
    </source>
</evidence>
<evidence type="ECO:0000256" key="14">
    <source>
        <dbReference type="SAM" id="Phobius"/>
    </source>
</evidence>
<dbReference type="PIRSF" id="PIRSF038193">
    <property type="entry name" value="Hyaluronidase"/>
    <property type="match status" value="1"/>
</dbReference>
<dbReference type="AlphaFoldDB" id="A0A2G9RA37"/>
<dbReference type="GO" id="GO:0030214">
    <property type="term" value="P:hyaluronan catabolic process"/>
    <property type="evidence" value="ECO:0007669"/>
    <property type="project" value="TreeGrafter"/>
</dbReference>
<evidence type="ECO:0000256" key="13">
    <source>
        <dbReference type="RuleBase" id="RU610713"/>
    </source>
</evidence>
<feature type="active site" description="Proton donor" evidence="10">
    <location>
        <position position="142"/>
    </location>
</feature>
<feature type="disulfide bond" evidence="12">
    <location>
        <begin position="54"/>
        <end position="347"/>
    </location>
</feature>
<dbReference type="GO" id="GO:0005975">
    <property type="term" value="P:carbohydrate metabolic process"/>
    <property type="evidence" value="ECO:0007669"/>
    <property type="project" value="UniProtKB-UniRule"/>
</dbReference>
<dbReference type="SUPFAM" id="SSF51445">
    <property type="entry name" value="(Trans)glycosidases"/>
    <property type="match status" value="1"/>
</dbReference>
<accession>A0A2G9RA37</accession>
<protein>
    <recommendedName>
        <fullName evidence="13">Hyaluronidase</fullName>
        <ecNumber evidence="13">3.2.1.35</ecNumber>
    </recommendedName>
</protein>
<evidence type="ECO:0000256" key="10">
    <source>
        <dbReference type="PIRSR" id="PIRSR038193-1"/>
    </source>
</evidence>
<comment type="catalytic activity">
    <reaction evidence="1 13">
        <text>Random hydrolysis of (1-&gt;4)-linkages between N-acetyl-beta-D-glucosamine and D-glucuronate residues in hyaluronate.</text>
        <dbReference type="EC" id="3.2.1.35"/>
    </reaction>
</comment>
<comment type="similarity">
    <text evidence="3 9 13">Belongs to the glycosyl hydrolase 56 family.</text>
</comment>